<proteinExistence type="predicted"/>
<feature type="compositionally biased region" description="Basic residues" evidence="1">
    <location>
        <begin position="278"/>
        <end position="305"/>
    </location>
</feature>
<organism evidence="2">
    <name type="scientific">hydrothermal vent metagenome</name>
    <dbReference type="NCBI Taxonomy" id="652676"/>
    <lineage>
        <taxon>unclassified sequences</taxon>
        <taxon>metagenomes</taxon>
        <taxon>ecological metagenomes</taxon>
    </lineage>
</organism>
<feature type="region of interest" description="Disordered" evidence="1">
    <location>
        <begin position="126"/>
        <end position="152"/>
    </location>
</feature>
<dbReference type="InterPro" id="IPR006597">
    <property type="entry name" value="Sel1-like"/>
</dbReference>
<reference evidence="2" key="1">
    <citation type="submission" date="2018-06" db="EMBL/GenBank/DDBJ databases">
        <authorList>
            <person name="Zhirakovskaya E."/>
        </authorList>
    </citation>
    <scope>NUCLEOTIDE SEQUENCE</scope>
</reference>
<evidence type="ECO:0000313" key="2">
    <source>
        <dbReference type="EMBL" id="VAX00988.1"/>
    </source>
</evidence>
<dbReference type="SMART" id="SM00671">
    <property type="entry name" value="SEL1"/>
    <property type="match status" value="1"/>
</dbReference>
<dbReference type="AlphaFoldDB" id="A0A3B1ANQ0"/>
<sequence>MIKSKYKNHTIAVLILISISVLVSASYFYTVEKRKKYLNNMVEYHTKMIKSGSFNSLVKLGEMYEKGEGVEKDLVKAKELFKKAINFNQYLDEINPSYSNNNTKENNSNEYDSISIEDDEAEINFEETPTDDPIDNLSAKNANNKKDKTNHIPYKKSTFSNIVVIESNKIEKKSKIKRPSSTTRQFKLQSNNTKIRELETAIEKTKKAADVNKKVKLKAQKKAKAIAIAKKKIKLKAQKKAKAIAIAKKKIKLKAQKKAKATAIAKKKIKLKAQKKAKATLKKKSVKTKFKKTKRITKRRKKAKKSRLEAKRAPSLNEQRPDINTDFGLDDSKENNPNAELEEVIEQQALENNFTSNPCDTESARYIAKCRRASRN</sequence>
<dbReference type="SUPFAM" id="SSF81901">
    <property type="entry name" value="HCP-like"/>
    <property type="match status" value="1"/>
</dbReference>
<dbReference type="Gene3D" id="1.25.40.10">
    <property type="entry name" value="Tetratricopeptide repeat domain"/>
    <property type="match status" value="1"/>
</dbReference>
<feature type="region of interest" description="Disordered" evidence="1">
    <location>
        <begin position="278"/>
        <end position="341"/>
    </location>
</feature>
<name>A0A3B1ANQ0_9ZZZZ</name>
<protein>
    <submittedName>
        <fullName evidence="2">16S rRNA processing protein RimM</fullName>
    </submittedName>
</protein>
<evidence type="ECO:0000256" key="1">
    <source>
        <dbReference type="SAM" id="MobiDB-lite"/>
    </source>
</evidence>
<dbReference type="EMBL" id="UOFS01000046">
    <property type="protein sequence ID" value="VAX00988.1"/>
    <property type="molecule type" value="Genomic_DNA"/>
</dbReference>
<dbReference type="InterPro" id="IPR011990">
    <property type="entry name" value="TPR-like_helical_dom_sf"/>
</dbReference>
<gene>
    <name evidence="2" type="ORF">MNBD_GAMMA22-992</name>
</gene>
<accession>A0A3B1ANQ0</accession>